<dbReference type="PANTHER" id="PTHR43643">
    <property type="entry name" value="HISTIDINOL-PHOSPHATE AMINOTRANSFERASE 2"/>
    <property type="match status" value="1"/>
</dbReference>
<evidence type="ECO:0000256" key="4">
    <source>
        <dbReference type="ARBA" id="ARBA00022898"/>
    </source>
</evidence>
<dbReference type="InterPro" id="IPR015421">
    <property type="entry name" value="PyrdxlP-dep_Trfase_major"/>
</dbReference>
<dbReference type="GO" id="GO:0008483">
    <property type="term" value="F:transaminase activity"/>
    <property type="evidence" value="ECO:0007669"/>
    <property type="project" value="UniProtKB-KW"/>
</dbReference>
<dbReference type="EMBL" id="BLWA01000023">
    <property type="protein sequence ID" value="GFM94905.1"/>
    <property type="molecule type" value="Genomic_DNA"/>
</dbReference>
<dbReference type="PROSITE" id="PS51318">
    <property type="entry name" value="TAT"/>
    <property type="match status" value="1"/>
</dbReference>
<dbReference type="Proteomes" id="UP000278332">
    <property type="component" value="Unassembled WGS sequence"/>
</dbReference>
<organism evidence="8 9">
    <name type="scientific">Pseudomonas cichorii</name>
    <dbReference type="NCBI Taxonomy" id="36746"/>
    <lineage>
        <taxon>Bacteria</taxon>
        <taxon>Pseudomonadati</taxon>
        <taxon>Pseudomonadota</taxon>
        <taxon>Gammaproteobacteria</taxon>
        <taxon>Pseudomonadales</taxon>
        <taxon>Pseudomonadaceae</taxon>
        <taxon>Pseudomonas</taxon>
    </lineage>
</organism>
<dbReference type="Gene3D" id="3.90.1150.10">
    <property type="entry name" value="Aspartate Aminotransferase, domain 1"/>
    <property type="match status" value="1"/>
</dbReference>
<dbReference type="SUPFAM" id="SSF53383">
    <property type="entry name" value="PLP-dependent transferases"/>
    <property type="match status" value="1"/>
</dbReference>
<dbReference type="RefSeq" id="WP_025261673.1">
    <property type="nucleotide sequence ID" value="NZ_BLVX01000016.1"/>
</dbReference>
<dbReference type="Pfam" id="PF00155">
    <property type="entry name" value="Aminotran_1_2"/>
    <property type="match status" value="1"/>
</dbReference>
<evidence type="ECO:0000256" key="1">
    <source>
        <dbReference type="ARBA" id="ARBA00007970"/>
    </source>
</evidence>
<evidence type="ECO:0000256" key="3">
    <source>
        <dbReference type="ARBA" id="ARBA00022679"/>
    </source>
</evidence>
<name>A0A3M4VUG6_PSECI</name>
<dbReference type="InterPro" id="IPR050106">
    <property type="entry name" value="HistidinolP_aminotransfase"/>
</dbReference>
<dbReference type="InterPro" id="IPR015422">
    <property type="entry name" value="PyrdxlP-dep_Trfase_small"/>
</dbReference>
<feature type="domain" description="Aminotransferase class I/classII large" evidence="6">
    <location>
        <begin position="72"/>
        <end position="359"/>
    </location>
</feature>
<dbReference type="EMBL" id="RBRY01000106">
    <property type="protein sequence ID" value="RMR55227.1"/>
    <property type="molecule type" value="Genomic_DNA"/>
</dbReference>
<evidence type="ECO:0000313" key="7">
    <source>
        <dbReference type="EMBL" id="GFM94905.1"/>
    </source>
</evidence>
<dbReference type="PANTHER" id="PTHR43643:SF3">
    <property type="entry name" value="HISTIDINOL-PHOSPHATE AMINOTRANSFERASE"/>
    <property type="match status" value="1"/>
</dbReference>
<feature type="chain" id="PRO_5018206831" evidence="5">
    <location>
        <begin position="29"/>
        <end position="368"/>
    </location>
</feature>
<reference evidence="8 9" key="1">
    <citation type="submission" date="2018-08" db="EMBL/GenBank/DDBJ databases">
        <title>Recombination of ecologically and evolutionarily significant loci maintains genetic cohesion in the Pseudomonas syringae species complex.</title>
        <authorList>
            <person name="Dillon M."/>
            <person name="Thakur S."/>
            <person name="Almeida R.N.D."/>
            <person name="Weir B.S."/>
            <person name="Guttman D.S."/>
        </authorList>
    </citation>
    <scope>NUCLEOTIDE SEQUENCE [LARGE SCALE GENOMIC DNA]</scope>
    <source>
        <strain evidence="8 9">ICMP 6917</strain>
    </source>
</reference>
<comment type="similarity">
    <text evidence="1">Belongs to the class-II pyridoxal-phosphate-dependent aminotransferase family. Histidinol-phosphate aminotransferase subfamily.</text>
</comment>
<dbReference type="CDD" id="cd00609">
    <property type="entry name" value="AAT_like"/>
    <property type="match status" value="1"/>
</dbReference>
<evidence type="ECO:0000313" key="10">
    <source>
        <dbReference type="Proteomes" id="UP000614982"/>
    </source>
</evidence>
<keyword evidence="3 8" id="KW-0808">Transferase</keyword>
<dbReference type="GeneID" id="93660838"/>
<dbReference type="NCBIfam" id="NF006580">
    <property type="entry name" value="PRK09105.1"/>
    <property type="match status" value="1"/>
</dbReference>
<reference evidence="7 10" key="2">
    <citation type="submission" date="2020-05" db="EMBL/GenBank/DDBJ databases">
        <title>Genetic diversity of Pseudomonas cichorii.</title>
        <authorList>
            <person name="Tani S."/>
            <person name="Yagi H."/>
            <person name="Hashimoto S."/>
            <person name="Iiyama K."/>
            <person name="Furuya N."/>
        </authorList>
    </citation>
    <scope>NUCLEOTIDE SEQUENCE [LARGE SCALE GENOMIC DNA]</scope>
    <source>
        <strain evidence="7 10">LMG 2162</strain>
    </source>
</reference>
<dbReference type="Gene3D" id="3.40.640.10">
    <property type="entry name" value="Type I PLP-dependent aspartate aminotransferase-like (Major domain)"/>
    <property type="match status" value="1"/>
</dbReference>
<proteinExistence type="inferred from homology"/>
<evidence type="ECO:0000313" key="9">
    <source>
        <dbReference type="Proteomes" id="UP000278332"/>
    </source>
</evidence>
<comment type="caution">
    <text evidence="8">The sequence shown here is derived from an EMBL/GenBank/DDBJ whole genome shotgun (WGS) entry which is preliminary data.</text>
</comment>
<dbReference type="OrthoDB" id="9813612at2"/>
<feature type="signal peptide" evidence="5">
    <location>
        <begin position="1"/>
        <end position="28"/>
    </location>
</feature>
<dbReference type="InterPro" id="IPR004839">
    <property type="entry name" value="Aminotransferase_I/II_large"/>
</dbReference>
<keyword evidence="10" id="KW-1185">Reference proteome</keyword>
<dbReference type="AlphaFoldDB" id="A0A3M4VUG6"/>
<evidence type="ECO:0000256" key="5">
    <source>
        <dbReference type="SAM" id="SignalP"/>
    </source>
</evidence>
<keyword evidence="2 8" id="KW-0032">Aminotransferase</keyword>
<keyword evidence="4" id="KW-0663">Pyridoxal phosphate</keyword>
<evidence type="ECO:0000259" key="6">
    <source>
        <dbReference type="Pfam" id="PF00155"/>
    </source>
</evidence>
<gene>
    <name evidence="8" type="ORF">ALP84_02372</name>
    <name evidence="7" type="ORF">PSCICP_48770</name>
</gene>
<accession>A0A3M4VUG6</accession>
<dbReference type="GO" id="GO:0030170">
    <property type="term" value="F:pyridoxal phosphate binding"/>
    <property type="evidence" value="ECO:0007669"/>
    <property type="project" value="InterPro"/>
</dbReference>
<dbReference type="InterPro" id="IPR015424">
    <property type="entry name" value="PyrdxlP-dep_Trfase"/>
</dbReference>
<protein>
    <submittedName>
        <fullName evidence="7 8">Aminotransferase</fullName>
    </submittedName>
</protein>
<dbReference type="InterPro" id="IPR006311">
    <property type="entry name" value="TAT_signal"/>
</dbReference>
<evidence type="ECO:0000313" key="8">
    <source>
        <dbReference type="EMBL" id="RMR55227.1"/>
    </source>
</evidence>
<keyword evidence="5" id="KW-0732">Signal</keyword>
<sequence>MSSVSRRSFVTLSALACTSLALPRISSAAPATKHPAGNDRIHLNFNESHLGPSPLALEKMQAGAASTGRYHYGAQLKLIELFARQNQIPSDYVHAYSGSREPLQYAIAAFTDEHRSLTLATPSYDAPIEAANSQHVAFHEVPLLPDGAHDLEAMLKVDKTPGLIYICNPNNPTGTVTPQQQIEKAILTKPEGSVVLIDEAYIHFSDAASLVSLAARRKDVLVLRTFSKLYGMAGARLGLAVGHPELLEKIEVWGGNNFVPLPAAMGGMASLEDPDLVRQRKQLNTRVREETRAFLASHGFTCTPSQANCFMIDTGHEAERVIKGLAKRNILIGRKWDVWPTWVRVSIGTEAEMQAFRQAFLEVVQQLA</sequence>
<evidence type="ECO:0000256" key="2">
    <source>
        <dbReference type="ARBA" id="ARBA00022576"/>
    </source>
</evidence>
<dbReference type="Proteomes" id="UP000614982">
    <property type="component" value="Unassembled WGS sequence"/>
</dbReference>